<gene>
    <name evidence="2" type="ORF">Nkreftii_002702</name>
</gene>
<protein>
    <submittedName>
        <fullName evidence="2">Uncharacterized protein</fullName>
    </submittedName>
</protein>
<evidence type="ECO:0000256" key="1">
    <source>
        <dbReference type="SAM" id="MobiDB-lite"/>
    </source>
</evidence>
<dbReference type="Proteomes" id="UP000593737">
    <property type="component" value="Chromosome"/>
</dbReference>
<feature type="region of interest" description="Disordered" evidence="1">
    <location>
        <begin position="162"/>
        <end position="181"/>
    </location>
</feature>
<accession>A0A7S8FFN0</accession>
<reference evidence="2 3" key="1">
    <citation type="journal article" date="2020" name="ISME J.">
        <title>Enrichment and physiological characterization of a novel comammox Nitrospira indicates ammonium inhibition of complete nitrification.</title>
        <authorList>
            <person name="Sakoula D."/>
            <person name="Koch H."/>
            <person name="Frank J."/>
            <person name="Jetten M.S.M."/>
            <person name="van Kessel M.A.H.J."/>
            <person name="Lucker S."/>
        </authorList>
    </citation>
    <scope>NUCLEOTIDE SEQUENCE [LARGE SCALE GENOMIC DNA]</scope>
    <source>
        <strain evidence="2">Comreactor17</strain>
    </source>
</reference>
<dbReference type="EMBL" id="CP047423">
    <property type="protein sequence ID" value="QPD04928.1"/>
    <property type="molecule type" value="Genomic_DNA"/>
</dbReference>
<evidence type="ECO:0000313" key="2">
    <source>
        <dbReference type="EMBL" id="QPD04928.1"/>
    </source>
</evidence>
<name>A0A7S8FFN0_9BACT</name>
<dbReference type="AlphaFoldDB" id="A0A7S8FFN0"/>
<evidence type="ECO:0000313" key="3">
    <source>
        <dbReference type="Proteomes" id="UP000593737"/>
    </source>
</evidence>
<dbReference type="KEGG" id="nkf:Nkreftii_002702"/>
<proteinExistence type="predicted"/>
<organism evidence="2 3">
    <name type="scientific">Candidatus Nitrospira kreftii</name>
    <dbReference type="NCBI Taxonomy" id="2652173"/>
    <lineage>
        <taxon>Bacteria</taxon>
        <taxon>Pseudomonadati</taxon>
        <taxon>Nitrospirota</taxon>
        <taxon>Nitrospiria</taxon>
        <taxon>Nitrospirales</taxon>
        <taxon>Nitrospiraceae</taxon>
        <taxon>Nitrospira</taxon>
    </lineage>
</organism>
<sequence>MNFTALEERIKTSRAAESAGQDQAVDAMRQELQACYAEAKSKLPSLDKAVNEARAFLNKMQALAATCRQPLPALVVQHVNEMTLLCDSAPRQVREGLAAFENLSFSQVVWKDGSSLDVNQRTALLATIRGGLAGWHAGRRLQAVQAEITTYLETAQWPTGGTASATIPLAPEPAPEVRVRT</sequence>